<feature type="region of interest" description="Disordered" evidence="1">
    <location>
        <begin position="150"/>
        <end position="170"/>
    </location>
</feature>
<organism evidence="4 5">
    <name type="scientific">Corynebacterium striatum</name>
    <dbReference type="NCBI Taxonomy" id="43770"/>
    <lineage>
        <taxon>Bacteria</taxon>
        <taxon>Bacillati</taxon>
        <taxon>Actinomycetota</taxon>
        <taxon>Actinomycetes</taxon>
        <taxon>Mycobacteriales</taxon>
        <taxon>Corynebacteriaceae</taxon>
        <taxon>Corynebacterium</taxon>
    </lineage>
</organism>
<feature type="domain" description="Excalibur calcium-binding" evidence="3">
    <location>
        <begin position="133"/>
        <end position="169"/>
    </location>
</feature>
<dbReference type="KEGG" id="cstr:CBE89_04515"/>
<feature type="compositionally biased region" description="Basic and acidic residues" evidence="1">
    <location>
        <begin position="158"/>
        <end position="170"/>
    </location>
</feature>
<dbReference type="EMBL" id="CP021252">
    <property type="protein sequence ID" value="ART20835.1"/>
    <property type="molecule type" value="Genomic_DNA"/>
</dbReference>
<dbReference type="SMART" id="SM00894">
    <property type="entry name" value="Excalibur"/>
    <property type="match status" value="1"/>
</dbReference>
<protein>
    <recommendedName>
        <fullName evidence="3">Excalibur calcium-binding domain-containing protein</fullName>
    </recommendedName>
</protein>
<evidence type="ECO:0000313" key="4">
    <source>
        <dbReference type="EMBL" id="ART20835.1"/>
    </source>
</evidence>
<feature type="region of interest" description="Disordered" evidence="1">
    <location>
        <begin position="19"/>
        <end position="107"/>
    </location>
</feature>
<gene>
    <name evidence="4" type="ORF">CBE89_04515</name>
</gene>
<dbReference type="AlphaFoldDB" id="A0A2Z2J065"/>
<evidence type="ECO:0000259" key="3">
    <source>
        <dbReference type="SMART" id="SM00894"/>
    </source>
</evidence>
<feature type="compositionally biased region" description="Low complexity" evidence="1">
    <location>
        <begin position="92"/>
        <end position="105"/>
    </location>
</feature>
<sequence length="170" mass="16937">MSRSLGFLVTTLGAAALLVSCGGGGSDSQPTSEPTTTSSQTTTSSSSSATSTTFSTQASEESPSPTEPAVQPEVSPAQVTEETVQQQAGFMAPPADVDANVDPDAGAYVEQPAPEASVVEEQQAPAPAPAAAYYANCSAVRAAGAAPIYAGDPGYSSDLDRDGDGVACEK</sequence>
<feature type="compositionally biased region" description="Low complexity" evidence="1">
    <location>
        <begin position="28"/>
        <end position="62"/>
    </location>
</feature>
<reference evidence="4 5" key="1">
    <citation type="submission" date="2017-05" db="EMBL/GenBank/DDBJ databases">
        <title>Complete genome sequence of Corynebacterium striatum KC-Na-1 isolated from Neophocaena asiaeorientalis in Korea.</title>
        <authorList>
            <person name="Kim J.H."/>
            <person name="Lee K."/>
        </authorList>
    </citation>
    <scope>NUCLEOTIDE SEQUENCE [LARGE SCALE GENOMIC DNA]</scope>
    <source>
        <strain evidence="4 5">KC-Na-01</strain>
    </source>
</reference>
<feature type="chain" id="PRO_5039499943" description="Excalibur calcium-binding domain-containing protein" evidence="2">
    <location>
        <begin position="26"/>
        <end position="170"/>
    </location>
</feature>
<dbReference type="Proteomes" id="UP000250197">
    <property type="component" value="Chromosome"/>
</dbReference>
<evidence type="ECO:0000313" key="5">
    <source>
        <dbReference type="Proteomes" id="UP000250197"/>
    </source>
</evidence>
<name>A0A2Z2J065_CORST</name>
<evidence type="ECO:0000256" key="2">
    <source>
        <dbReference type="SAM" id="SignalP"/>
    </source>
</evidence>
<accession>A0A2Z2J065</accession>
<evidence type="ECO:0000256" key="1">
    <source>
        <dbReference type="SAM" id="MobiDB-lite"/>
    </source>
</evidence>
<dbReference type="InterPro" id="IPR008613">
    <property type="entry name" value="Excalibur_Ca-bd_domain"/>
</dbReference>
<feature type="compositionally biased region" description="Polar residues" evidence="1">
    <location>
        <begin position="77"/>
        <end position="88"/>
    </location>
</feature>
<dbReference type="Pfam" id="PF05901">
    <property type="entry name" value="Excalibur"/>
    <property type="match status" value="1"/>
</dbReference>
<dbReference type="PROSITE" id="PS51257">
    <property type="entry name" value="PROKAR_LIPOPROTEIN"/>
    <property type="match status" value="1"/>
</dbReference>
<keyword evidence="2" id="KW-0732">Signal</keyword>
<feature type="signal peptide" evidence="2">
    <location>
        <begin position="1"/>
        <end position="25"/>
    </location>
</feature>
<proteinExistence type="predicted"/>